<evidence type="ECO:0008006" key="5">
    <source>
        <dbReference type="Google" id="ProtNLM"/>
    </source>
</evidence>
<name>Q8FPH2_COREF</name>
<dbReference type="STRING" id="196164.gene:10742234"/>
<feature type="transmembrane region" description="Helical" evidence="2">
    <location>
        <begin position="79"/>
        <end position="98"/>
    </location>
</feature>
<evidence type="ECO:0000256" key="1">
    <source>
        <dbReference type="SAM" id="MobiDB-lite"/>
    </source>
</evidence>
<keyword evidence="2" id="KW-0812">Transmembrane</keyword>
<dbReference type="eggNOG" id="ENOG5030ICP">
    <property type="taxonomic scope" value="Bacteria"/>
</dbReference>
<reference evidence="3 4" key="1">
    <citation type="journal article" date="2003" name="Genome Res.">
        <title>Comparative complete genome sequence analysis of the amino acid replacements responsible for the thermostability of Corynebacterium efficiens.</title>
        <authorList>
            <person name="Nishio Y."/>
            <person name="Nakamura Y."/>
            <person name="Kawarabayasi Y."/>
            <person name="Usuda Y."/>
            <person name="Kimura E."/>
            <person name="Sugimoto S."/>
            <person name="Matsui K."/>
            <person name="Yamagishi A."/>
            <person name="Kikuchi H."/>
            <person name="Ikeo K."/>
            <person name="Gojobori T."/>
        </authorList>
    </citation>
    <scope>NUCLEOTIDE SEQUENCE [LARGE SCALE GENOMIC DNA]</scope>
    <source>
        <strain evidence="4">DSM 44549 / YS-314 / AJ 12310 / JCM 11189 / NBRC 100395</strain>
    </source>
</reference>
<feature type="transmembrane region" description="Helical" evidence="2">
    <location>
        <begin position="104"/>
        <end position="125"/>
    </location>
</feature>
<dbReference type="HOGENOM" id="CLU_128647_0_0_11"/>
<dbReference type="KEGG" id="cef:CE1806"/>
<feature type="transmembrane region" description="Helical" evidence="2">
    <location>
        <begin position="137"/>
        <end position="165"/>
    </location>
</feature>
<accession>Q8FPH2</accession>
<keyword evidence="2" id="KW-1133">Transmembrane helix</keyword>
<evidence type="ECO:0000313" key="4">
    <source>
        <dbReference type="Proteomes" id="UP000001409"/>
    </source>
</evidence>
<sequence>MKPTPRKATIMTTPNYPYGDPGDNNNHPHQGNPGGPPDYGSYGSGAPDWGAEQPYQGASTTSYGGGFENSPMNAKPNKLAAWALGLGIASIVALLTVFAGPLAVLILAAPFLAVAGVIVSIVALVRGKNFHGAGKRTGWSVGGLILSVISLLIVVFFAVVVVAFLNSGIMDCFVDNPDVASQQACVEQFLNENA</sequence>
<proteinExistence type="predicted"/>
<feature type="region of interest" description="Disordered" evidence="1">
    <location>
        <begin position="1"/>
        <end position="55"/>
    </location>
</feature>
<protein>
    <recommendedName>
        <fullName evidence="5">DUF4190 domain-containing protein</fullName>
    </recommendedName>
</protein>
<feature type="compositionally biased region" description="Low complexity" evidence="1">
    <location>
        <begin position="21"/>
        <end position="31"/>
    </location>
</feature>
<dbReference type="AlphaFoldDB" id="Q8FPH2"/>
<evidence type="ECO:0000256" key="2">
    <source>
        <dbReference type="SAM" id="Phobius"/>
    </source>
</evidence>
<feature type="compositionally biased region" description="Low complexity" evidence="1">
    <location>
        <begin position="38"/>
        <end position="47"/>
    </location>
</feature>
<keyword evidence="4" id="KW-1185">Reference proteome</keyword>
<evidence type="ECO:0000313" key="3">
    <source>
        <dbReference type="EMBL" id="BAC18616.1"/>
    </source>
</evidence>
<dbReference type="Proteomes" id="UP000001409">
    <property type="component" value="Chromosome"/>
</dbReference>
<dbReference type="EMBL" id="BA000035">
    <property type="protein sequence ID" value="BAC18616.1"/>
    <property type="molecule type" value="Genomic_DNA"/>
</dbReference>
<keyword evidence="2" id="KW-0472">Membrane</keyword>
<organism evidence="3 4">
    <name type="scientific">Corynebacterium efficiens (strain DSM 44549 / YS-314 / AJ 12310 / JCM 11189 / NBRC 100395)</name>
    <dbReference type="NCBI Taxonomy" id="196164"/>
    <lineage>
        <taxon>Bacteria</taxon>
        <taxon>Bacillati</taxon>
        <taxon>Actinomycetota</taxon>
        <taxon>Actinomycetes</taxon>
        <taxon>Mycobacteriales</taxon>
        <taxon>Corynebacteriaceae</taxon>
        <taxon>Corynebacterium</taxon>
    </lineage>
</organism>